<dbReference type="PANTHER" id="PTHR30327">
    <property type="entry name" value="UNCHARACTERIZED PROTEIN YQGE"/>
    <property type="match status" value="1"/>
</dbReference>
<dbReference type="Proteomes" id="UP000663281">
    <property type="component" value="Chromosome"/>
</dbReference>
<dbReference type="EMBL" id="CP071504">
    <property type="protein sequence ID" value="QSX30969.1"/>
    <property type="molecule type" value="Genomic_DNA"/>
</dbReference>
<evidence type="ECO:0000256" key="2">
    <source>
        <dbReference type="HAMAP-Rule" id="MF_00758"/>
    </source>
</evidence>
<dbReference type="Pfam" id="PF02622">
    <property type="entry name" value="DUF179"/>
    <property type="match status" value="1"/>
</dbReference>
<name>A0A974XVD0_9GAMM</name>
<dbReference type="RefSeq" id="WP_207325661.1">
    <property type="nucleotide sequence ID" value="NZ_CP071504.1"/>
</dbReference>
<evidence type="ECO:0000256" key="1">
    <source>
        <dbReference type="ARBA" id="ARBA00009600"/>
    </source>
</evidence>
<dbReference type="GO" id="GO:0005829">
    <property type="term" value="C:cytosol"/>
    <property type="evidence" value="ECO:0007669"/>
    <property type="project" value="TreeGrafter"/>
</dbReference>
<dbReference type="NCBIfam" id="NF001266">
    <property type="entry name" value="PRK00228.1-1"/>
    <property type="match status" value="1"/>
</dbReference>
<dbReference type="InterPro" id="IPR003774">
    <property type="entry name" value="AlgH-like"/>
</dbReference>
<gene>
    <name evidence="3" type="ORF">JYB88_04805</name>
</gene>
<reference evidence="3 4" key="1">
    <citation type="submission" date="2021-03" db="EMBL/GenBank/DDBJ databases">
        <title>Novel species identification of genus Shewanella.</title>
        <authorList>
            <person name="Liu G."/>
            <person name="Zhang Q."/>
        </authorList>
    </citation>
    <scope>NUCLEOTIDE SEQUENCE [LARGE SCALE GENOMIC DNA]</scope>
    <source>
        <strain evidence="3 4">FJAT-53726</strain>
    </source>
</reference>
<evidence type="ECO:0000313" key="3">
    <source>
        <dbReference type="EMBL" id="QSX30969.1"/>
    </source>
</evidence>
<evidence type="ECO:0000313" key="4">
    <source>
        <dbReference type="Proteomes" id="UP000663281"/>
    </source>
</evidence>
<accession>A0A974XVD0</accession>
<organism evidence="3 4">
    <name type="scientific">Shewanella cyperi</name>
    <dbReference type="NCBI Taxonomy" id="2814292"/>
    <lineage>
        <taxon>Bacteria</taxon>
        <taxon>Pseudomonadati</taxon>
        <taxon>Pseudomonadota</taxon>
        <taxon>Gammaproteobacteria</taxon>
        <taxon>Alteromonadales</taxon>
        <taxon>Shewanellaceae</taxon>
        <taxon>Shewanella</taxon>
    </lineage>
</organism>
<dbReference type="SUPFAM" id="SSF143456">
    <property type="entry name" value="VC0467-like"/>
    <property type="match status" value="1"/>
</dbReference>
<comment type="similarity">
    <text evidence="1 2">Belongs to the UPF0301 (AlgH) family.</text>
</comment>
<sequence>MDSLQNHFLIAMPALADGFFDRAVIYICEHDARGAMGLMINKPIGLDVNELLEQMGLEGDELRRIPALDAKVVVGGPVNPERGFVLHSPQPGWAGSTQLSDDIMLTTSRDVLTKVGTNEGPEHFIVALGYSGWSAGQLEQELADNSWLTIPANSALLFGAPHEDRWQQASRALGFEPWQISNQTGHA</sequence>
<proteinExistence type="inferred from homology"/>
<protein>
    <recommendedName>
        <fullName evidence="2">UPF0301 protein JYB88_04805</fullName>
    </recommendedName>
</protein>
<dbReference type="Gene3D" id="3.40.1740.10">
    <property type="entry name" value="VC0467-like"/>
    <property type="match status" value="1"/>
</dbReference>
<keyword evidence="4" id="KW-1185">Reference proteome</keyword>
<dbReference type="KEGG" id="scyp:JYB88_04805"/>
<dbReference type="AlphaFoldDB" id="A0A974XVD0"/>
<dbReference type="HAMAP" id="MF_00758">
    <property type="entry name" value="UPF0301"/>
    <property type="match status" value="1"/>
</dbReference>
<dbReference type="PANTHER" id="PTHR30327:SF1">
    <property type="entry name" value="UPF0301 PROTEIN YQGE"/>
    <property type="match status" value="1"/>
</dbReference>